<dbReference type="EMBL" id="LQNU01000073">
    <property type="protein sequence ID" value="KZE77152.1"/>
    <property type="molecule type" value="Genomic_DNA"/>
</dbReference>
<dbReference type="SUPFAM" id="SSF56672">
    <property type="entry name" value="DNA/RNA polymerases"/>
    <property type="match status" value="1"/>
</dbReference>
<feature type="region of interest" description="Disordered" evidence="1">
    <location>
        <begin position="59"/>
        <end position="80"/>
    </location>
</feature>
<reference evidence="3 4" key="1">
    <citation type="submission" date="2016-01" db="EMBL/GenBank/DDBJ databases">
        <title>Whole genome sequencing of Myroides marinus L41.</title>
        <authorList>
            <person name="Hong K.W."/>
        </authorList>
    </citation>
    <scope>NUCLEOTIDE SEQUENCE [LARGE SCALE GENOMIC DNA]</scope>
    <source>
        <strain evidence="3 4">L41</strain>
    </source>
</reference>
<dbReference type="InterPro" id="IPR000477">
    <property type="entry name" value="RT_dom"/>
</dbReference>
<evidence type="ECO:0000313" key="3">
    <source>
        <dbReference type="EMBL" id="KZE77152.1"/>
    </source>
</evidence>
<evidence type="ECO:0000313" key="4">
    <source>
        <dbReference type="Proteomes" id="UP000076630"/>
    </source>
</evidence>
<dbReference type="AlphaFoldDB" id="A0A165QXP5"/>
<dbReference type="RefSeq" id="WP_038987114.1">
    <property type="nucleotide sequence ID" value="NZ_JWJO01000042.1"/>
</dbReference>
<keyword evidence="4" id="KW-1185">Reference proteome</keyword>
<accession>A0A165QXP5</accession>
<protein>
    <submittedName>
        <fullName evidence="3">DNA polymerase</fullName>
    </submittedName>
</protein>
<dbReference type="Pfam" id="PF00078">
    <property type="entry name" value="RVT_1"/>
    <property type="match status" value="1"/>
</dbReference>
<gene>
    <name evidence="3" type="ORF">AV926_14575</name>
</gene>
<proteinExistence type="predicted"/>
<evidence type="ECO:0000256" key="1">
    <source>
        <dbReference type="SAM" id="MobiDB-lite"/>
    </source>
</evidence>
<feature type="compositionally biased region" description="Basic residues" evidence="1">
    <location>
        <begin position="66"/>
        <end position="80"/>
    </location>
</feature>
<dbReference type="GeneID" id="66976067"/>
<name>A0A165QXP5_9FLAO</name>
<sequence length="545" mass="65011">MEKPSWIKEKGYLHLSPSLKFGKKYDKIISLLNNKDFISKYAFFPLIHTNIKERKFKKGNLEKHQSTKRRHTHYHHKTNKPLKSAKLRPLHYATHFDSLIYSYYAYDLNEKYISRLKEIPELNNSVTAYRKISRVDNPNKGKSNIHFAKDCFDEIKRRAKKEEEVLVLAFDLEKFFSSLDHKYLKEKWAWLINEPELPRDHYNVFKSCTKFNYVLLDELKKLSGKKNYDESKLAFIRKNKGYKCFFIDTKDFKNHIKEGKLPVYRSPFTRTLANGKKVSMGIPQGLPVSAVLANLYLFDFDSSIIEKIVHELGGFYRRYSDDILIITSPDKEELIEDFVKKEIEKYKINLSIDKTEKFIFKKQKYNKLNQERLESLKITLNEDNQRIFKHKPLIYLGFEFRGYNVCIKSSNLSKYYRKTISIIKRRSKRVLKLIDVNPSTNKAIYINQLKKIYDLPPNKKVLSSREHEAKKRRSYRLKKHFNGYFFIKHSNSSNDKTTRKEATYYSYVKKCSEVFQTKSFEKQVRKRKHIAFSAITKHFSQNIKK</sequence>
<dbReference type="OrthoDB" id="9780724at2"/>
<evidence type="ECO:0000259" key="2">
    <source>
        <dbReference type="PROSITE" id="PS50878"/>
    </source>
</evidence>
<feature type="domain" description="Reverse transcriptase" evidence="2">
    <location>
        <begin position="100"/>
        <end position="400"/>
    </location>
</feature>
<dbReference type="PROSITE" id="PS50878">
    <property type="entry name" value="RT_POL"/>
    <property type="match status" value="1"/>
</dbReference>
<comment type="caution">
    <text evidence="3">The sequence shown here is derived from an EMBL/GenBank/DDBJ whole genome shotgun (WGS) entry which is preliminary data.</text>
</comment>
<dbReference type="InterPro" id="IPR043502">
    <property type="entry name" value="DNA/RNA_pol_sf"/>
</dbReference>
<organism evidence="3 4">
    <name type="scientific">Myroides marinus</name>
    <dbReference type="NCBI Taxonomy" id="703342"/>
    <lineage>
        <taxon>Bacteria</taxon>
        <taxon>Pseudomonadati</taxon>
        <taxon>Bacteroidota</taxon>
        <taxon>Flavobacteriia</taxon>
        <taxon>Flavobacteriales</taxon>
        <taxon>Flavobacteriaceae</taxon>
        <taxon>Myroides</taxon>
    </lineage>
</organism>
<dbReference type="Proteomes" id="UP000076630">
    <property type="component" value="Unassembled WGS sequence"/>
</dbReference>